<feature type="compositionally biased region" description="Pro residues" evidence="1">
    <location>
        <begin position="120"/>
        <end position="133"/>
    </location>
</feature>
<name>A0A914VHT5_9BILA</name>
<feature type="region of interest" description="Disordered" evidence="1">
    <location>
        <begin position="33"/>
        <end position="133"/>
    </location>
</feature>
<keyword evidence="2" id="KW-1185">Reference proteome</keyword>
<accession>A0A914VHT5</accession>
<proteinExistence type="predicted"/>
<protein>
    <submittedName>
        <fullName evidence="3">Uncharacterized protein</fullName>
    </submittedName>
</protein>
<organism evidence="2 3">
    <name type="scientific">Plectus sambesii</name>
    <dbReference type="NCBI Taxonomy" id="2011161"/>
    <lineage>
        <taxon>Eukaryota</taxon>
        <taxon>Metazoa</taxon>
        <taxon>Ecdysozoa</taxon>
        <taxon>Nematoda</taxon>
        <taxon>Chromadorea</taxon>
        <taxon>Plectida</taxon>
        <taxon>Plectina</taxon>
        <taxon>Plectoidea</taxon>
        <taxon>Plectidae</taxon>
        <taxon>Plectus</taxon>
    </lineage>
</organism>
<dbReference type="AlphaFoldDB" id="A0A914VHT5"/>
<evidence type="ECO:0000256" key="1">
    <source>
        <dbReference type="SAM" id="MobiDB-lite"/>
    </source>
</evidence>
<dbReference type="WBParaSite" id="PSAMB.scaffold1989size26209.g15906.t1">
    <property type="protein sequence ID" value="PSAMB.scaffold1989size26209.g15906.t1"/>
    <property type="gene ID" value="PSAMB.scaffold1989size26209.g15906"/>
</dbReference>
<evidence type="ECO:0000313" key="2">
    <source>
        <dbReference type="Proteomes" id="UP000887566"/>
    </source>
</evidence>
<dbReference type="Proteomes" id="UP000887566">
    <property type="component" value="Unplaced"/>
</dbReference>
<reference evidence="3" key="1">
    <citation type="submission" date="2022-11" db="UniProtKB">
        <authorList>
            <consortium name="WormBaseParasite"/>
        </authorList>
    </citation>
    <scope>IDENTIFICATION</scope>
</reference>
<feature type="compositionally biased region" description="Basic residues" evidence="1">
    <location>
        <begin position="103"/>
        <end position="112"/>
    </location>
</feature>
<evidence type="ECO:0000313" key="3">
    <source>
        <dbReference type="WBParaSite" id="PSAMB.scaffold1989size26209.g15906.t1"/>
    </source>
</evidence>
<sequence>MLAAATNGNYSFLIDGRRFGVGSVVGSVAEAFGCADSPRGNRRGRGGAAPSEVRSRAVTTTCKKRRNEEMRRTSRRLNAPPGSGGGLAGLSCPPAGPRPQNATRRKAKRRTRVYATKTSPRPPSPVAGRPPLPLWHRRRDIYLPSDSMPAVAART</sequence>